<feature type="region of interest" description="Disordered" evidence="1">
    <location>
        <begin position="27"/>
        <end position="48"/>
    </location>
</feature>
<evidence type="ECO:0000256" key="1">
    <source>
        <dbReference type="SAM" id="MobiDB-lite"/>
    </source>
</evidence>
<comment type="caution">
    <text evidence="3">The sequence shown here is derived from an EMBL/GenBank/DDBJ whole genome shotgun (WGS) entry which is preliminary data.</text>
</comment>
<dbReference type="InterPro" id="IPR011008">
    <property type="entry name" value="Dimeric_a/b-barrel"/>
</dbReference>
<dbReference type="Pfam" id="PF03992">
    <property type="entry name" value="ABM"/>
    <property type="match status" value="1"/>
</dbReference>
<dbReference type="EMBL" id="BAAAQG010000010">
    <property type="protein sequence ID" value="GAA1711851.1"/>
    <property type="molecule type" value="Genomic_DNA"/>
</dbReference>
<dbReference type="Gene3D" id="3.30.70.100">
    <property type="match status" value="1"/>
</dbReference>
<proteinExistence type="predicted"/>
<dbReference type="PANTHER" id="PTHR33336:SF3">
    <property type="entry name" value="ABM DOMAIN-CONTAINING PROTEIN"/>
    <property type="match status" value="1"/>
</dbReference>
<accession>A0ABN2IUV2</accession>
<keyword evidence="4" id="KW-1185">Reference proteome</keyword>
<evidence type="ECO:0000313" key="4">
    <source>
        <dbReference type="Proteomes" id="UP001500383"/>
    </source>
</evidence>
<protein>
    <recommendedName>
        <fullName evidence="2">ABM domain-containing protein</fullName>
    </recommendedName>
</protein>
<dbReference type="Proteomes" id="UP001500383">
    <property type="component" value="Unassembled WGS sequence"/>
</dbReference>
<dbReference type="PROSITE" id="PS51725">
    <property type="entry name" value="ABM"/>
    <property type="match status" value="1"/>
</dbReference>
<evidence type="ECO:0000313" key="3">
    <source>
        <dbReference type="EMBL" id="GAA1711851.1"/>
    </source>
</evidence>
<dbReference type="InterPro" id="IPR007138">
    <property type="entry name" value="ABM_dom"/>
</dbReference>
<dbReference type="PANTHER" id="PTHR33336">
    <property type="entry name" value="QUINOL MONOOXYGENASE YGIN-RELATED"/>
    <property type="match status" value="1"/>
</dbReference>
<sequence>MLSSMVTRYRVGPFCFPGRVTSVSGAGAAGAGGSGAGAQHSTRSRRPGQDGAMMLINVRFDVKPEFADSWLEITRDFTEATRAEPGNLWFDWYRSSDAETTFLLCEAFRDGDAPAEHVGSAHFREFTGSAAQYLQRTPRIINTTVDGEEWGTMGEITVD</sequence>
<feature type="compositionally biased region" description="Gly residues" evidence="1">
    <location>
        <begin position="27"/>
        <end position="36"/>
    </location>
</feature>
<organism evidence="3 4">
    <name type="scientific">Dietzia cercidiphylli</name>
    <dbReference type="NCBI Taxonomy" id="498199"/>
    <lineage>
        <taxon>Bacteria</taxon>
        <taxon>Bacillati</taxon>
        <taxon>Actinomycetota</taxon>
        <taxon>Actinomycetes</taxon>
        <taxon>Mycobacteriales</taxon>
        <taxon>Dietziaceae</taxon>
        <taxon>Dietzia</taxon>
    </lineage>
</organism>
<gene>
    <name evidence="3" type="ORF">GCM10009831_21880</name>
</gene>
<name>A0ABN2IUV2_9ACTN</name>
<dbReference type="InterPro" id="IPR050744">
    <property type="entry name" value="AI-2_Isomerase_LsrG"/>
</dbReference>
<evidence type="ECO:0000259" key="2">
    <source>
        <dbReference type="PROSITE" id="PS51725"/>
    </source>
</evidence>
<reference evidence="3 4" key="1">
    <citation type="journal article" date="2019" name="Int. J. Syst. Evol. Microbiol.">
        <title>The Global Catalogue of Microorganisms (GCM) 10K type strain sequencing project: providing services to taxonomists for standard genome sequencing and annotation.</title>
        <authorList>
            <consortium name="The Broad Institute Genomics Platform"/>
            <consortium name="The Broad Institute Genome Sequencing Center for Infectious Disease"/>
            <person name="Wu L."/>
            <person name="Ma J."/>
        </authorList>
    </citation>
    <scope>NUCLEOTIDE SEQUENCE [LARGE SCALE GENOMIC DNA]</scope>
    <source>
        <strain evidence="3 4">JCM 16002</strain>
    </source>
</reference>
<feature type="domain" description="ABM" evidence="2">
    <location>
        <begin position="54"/>
        <end position="145"/>
    </location>
</feature>
<dbReference type="SUPFAM" id="SSF54909">
    <property type="entry name" value="Dimeric alpha+beta barrel"/>
    <property type="match status" value="1"/>
</dbReference>